<dbReference type="InterPro" id="IPR032675">
    <property type="entry name" value="LRR_dom_sf"/>
</dbReference>
<dbReference type="InterPro" id="IPR036047">
    <property type="entry name" value="F-box-like_dom_sf"/>
</dbReference>
<name>A8PGS8_COPC7</name>
<evidence type="ECO:0000313" key="2">
    <source>
        <dbReference type="Proteomes" id="UP000001861"/>
    </source>
</evidence>
<sequence>MSSKQALVNKPTLIESLPAELVARIISSRPFSIYELIKLMGVSRQFFYAILGDPTLWTTVNLQVGGLERCLPSYYALLDLALERSGTRTLRFGVSMTPECSPTMIRKIAARVVLSADRFSTLEIYARGIDPQKVVQTWVHELCSLALREETSPFTAVNNFFVFPILDGVSRFTALDMENYNLSRVFPRLQRLNLIQLTFHARHLINGLANSPNTLESLYVHGSAYSAPALMAGGILKHAPRLKRLGLITHTIVPDPESRFETPIITRQSSLELLGLAGPLSFLRDELQSLRLPSLHNLALFRHRGSPSGGSLVDDILRLVDESGSKLTSLTLKNFSFSNENLVRLLVALPHLVNLHLTFPAGGTDHHLFRMLFDRSQTGTVLPKLKEIVVETCPDYEGKVYEFPKDTWEEFVNDPRRQPGGNLGTLTYAHLSFGQSSRSTYLHYCLPWPLN</sequence>
<comment type="caution">
    <text evidence="1">The sequence shown here is derived from an EMBL/GenBank/DDBJ whole genome shotgun (WGS) entry which is preliminary data.</text>
</comment>
<dbReference type="AlphaFoldDB" id="A8PGS8"/>
<proteinExistence type="predicted"/>
<accession>A8PGS8</accession>
<dbReference type="SUPFAM" id="SSF81383">
    <property type="entry name" value="F-box domain"/>
    <property type="match status" value="1"/>
</dbReference>
<dbReference type="GeneID" id="6017950"/>
<dbReference type="Gene3D" id="3.80.10.10">
    <property type="entry name" value="Ribonuclease Inhibitor"/>
    <property type="match status" value="1"/>
</dbReference>
<keyword evidence="2" id="KW-1185">Reference proteome</keyword>
<protein>
    <submittedName>
        <fullName evidence="1">Uncharacterized protein</fullName>
    </submittedName>
</protein>
<dbReference type="SUPFAM" id="SSF52047">
    <property type="entry name" value="RNI-like"/>
    <property type="match status" value="1"/>
</dbReference>
<dbReference type="OrthoDB" id="3266451at2759"/>
<dbReference type="InParanoid" id="A8PGS8"/>
<reference evidence="1 2" key="1">
    <citation type="journal article" date="2010" name="Proc. Natl. Acad. Sci. U.S.A.">
        <title>Insights into evolution of multicellular fungi from the assembled chromosomes of the mushroom Coprinopsis cinerea (Coprinus cinereus).</title>
        <authorList>
            <person name="Stajich J.E."/>
            <person name="Wilke S.K."/>
            <person name="Ahren D."/>
            <person name="Au C.H."/>
            <person name="Birren B.W."/>
            <person name="Borodovsky M."/>
            <person name="Burns C."/>
            <person name="Canback B."/>
            <person name="Casselton L.A."/>
            <person name="Cheng C.K."/>
            <person name="Deng J."/>
            <person name="Dietrich F.S."/>
            <person name="Fargo D.C."/>
            <person name="Farman M.L."/>
            <person name="Gathman A.C."/>
            <person name="Goldberg J."/>
            <person name="Guigo R."/>
            <person name="Hoegger P.J."/>
            <person name="Hooker J.B."/>
            <person name="Huggins A."/>
            <person name="James T.Y."/>
            <person name="Kamada T."/>
            <person name="Kilaru S."/>
            <person name="Kodira C."/>
            <person name="Kues U."/>
            <person name="Kupfer D."/>
            <person name="Kwan H.S."/>
            <person name="Lomsadze A."/>
            <person name="Li W."/>
            <person name="Lilly W.W."/>
            <person name="Ma L.J."/>
            <person name="Mackey A.J."/>
            <person name="Manning G."/>
            <person name="Martin F."/>
            <person name="Muraguchi H."/>
            <person name="Natvig D.O."/>
            <person name="Palmerini H."/>
            <person name="Ramesh M.A."/>
            <person name="Rehmeyer C.J."/>
            <person name="Roe B.A."/>
            <person name="Shenoy N."/>
            <person name="Stanke M."/>
            <person name="Ter-Hovhannisyan V."/>
            <person name="Tunlid A."/>
            <person name="Velagapudi R."/>
            <person name="Vision T.J."/>
            <person name="Zeng Q."/>
            <person name="Zolan M.E."/>
            <person name="Pukkila P.J."/>
        </authorList>
    </citation>
    <scope>NUCLEOTIDE SEQUENCE [LARGE SCALE GENOMIC DNA]</scope>
    <source>
        <strain evidence="2">Okayama-7 / 130 / ATCC MYA-4618 / FGSC 9003</strain>
    </source>
</reference>
<dbReference type="VEuPathDB" id="FungiDB:CC1G_09964"/>
<organism evidence="1 2">
    <name type="scientific">Coprinopsis cinerea (strain Okayama-7 / 130 / ATCC MYA-4618 / FGSC 9003)</name>
    <name type="common">Inky cap fungus</name>
    <name type="synonym">Hormographiella aspergillata</name>
    <dbReference type="NCBI Taxonomy" id="240176"/>
    <lineage>
        <taxon>Eukaryota</taxon>
        <taxon>Fungi</taxon>
        <taxon>Dikarya</taxon>
        <taxon>Basidiomycota</taxon>
        <taxon>Agaricomycotina</taxon>
        <taxon>Agaricomycetes</taxon>
        <taxon>Agaricomycetidae</taxon>
        <taxon>Agaricales</taxon>
        <taxon>Agaricineae</taxon>
        <taxon>Psathyrellaceae</taxon>
        <taxon>Coprinopsis</taxon>
    </lineage>
</organism>
<dbReference type="KEGG" id="cci:CC1G_09964"/>
<dbReference type="Proteomes" id="UP000001861">
    <property type="component" value="Unassembled WGS sequence"/>
</dbReference>
<evidence type="ECO:0000313" key="1">
    <source>
        <dbReference type="EMBL" id="EAU80567.2"/>
    </source>
</evidence>
<dbReference type="EMBL" id="AACS02000005">
    <property type="protein sequence ID" value="EAU80567.2"/>
    <property type="molecule type" value="Genomic_DNA"/>
</dbReference>
<dbReference type="HOGENOM" id="CLU_043554_0_0_1"/>
<dbReference type="RefSeq" id="XP_001841272.2">
    <property type="nucleotide sequence ID" value="XM_001841220.2"/>
</dbReference>
<gene>
    <name evidence="1" type="ORF">CC1G_09964</name>
</gene>